<proteinExistence type="predicted"/>
<accession>A0AAD9J0I8</accession>
<dbReference type="Proteomes" id="UP001208570">
    <property type="component" value="Unassembled WGS sequence"/>
</dbReference>
<dbReference type="EMBL" id="JAODUP010000810">
    <property type="protein sequence ID" value="KAK2143822.1"/>
    <property type="molecule type" value="Genomic_DNA"/>
</dbReference>
<keyword evidence="1" id="KW-0175">Coiled coil</keyword>
<sequence length="215" mass="24416">MQKHRDQLRIHTQWRDDLARIRAISGKLDSAYSEHKGDFALGRYEGLKQMIKDAIKDYKDLMQKSQKYALDSAAGAIASKYGGGQQAGQGQSRQSNKGQGQAEAQKEGFMARLKRQAAAFTGSGSSDEVKESTKEPTTATTTDLGNWGYEGMTAKQVEEELDSMRKEVLQFKQEFRRERDKLDRLSKEYEDSKKLSPPQRYTELKYMIKDAVNTK</sequence>
<feature type="region of interest" description="Disordered" evidence="2">
    <location>
        <begin position="120"/>
        <end position="149"/>
    </location>
</feature>
<keyword evidence="4" id="KW-1185">Reference proteome</keyword>
<organism evidence="3 4">
    <name type="scientific">Paralvinella palmiformis</name>
    <dbReference type="NCBI Taxonomy" id="53620"/>
    <lineage>
        <taxon>Eukaryota</taxon>
        <taxon>Metazoa</taxon>
        <taxon>Spiralia</taxon>
        <taxon>Lophotrochozoa</taxon>
        <taxon>Annelida</taxon>
        <taxon>Polychaeta</taxon>
        <taxon>Sedentaria</taxon>
        <taxon>Canalipalpata</taxon>
        <taxon>Terebellida</taxon>
        <taxon>Terebelliformia</taxon>
        <taxon>Alvinellidae</taxon>
        <taxon>Paralvinella</taxon>
    </lineage>
</organism>
<evidence type="ECO:0000256" key="1">
    <source>
        <dbReference type="SAM" id="Coils"/>
    </source>
</evidence>
<evidence type="ECO:0000256" key="2">
    <source>
        <dbReference type="SAM" id="MobiDB-lite"/>
    </source>
</evidence>
<feature type="region of interest" description="Disordered" evidence="2">
    <location>
        <begin position="81"/>
        <end position="108"/>
    </location>
</feature>
<feature type="coiled-coil region" evidence="1">
    <location>
        <begin position="154"/>
        <end position="195"/>
    </location>
</feature>
<evidence type="ECO:0000313" key="4">
    <source>
        <dbReference type="Proteomes" id="UP001208570"/>
    </source>
</evidence>
<reference evidence="3" key="1">
    <citation type="journal article" date="2023" name="Mol. Biol. Evol.">
        <title>Third-Generation Sequencing Reveals the Adaptive Role of the Epigenome in Three Deep-Sea Polychaetes.</title>
        <authorList>
            <person name="Perez M."/>
            <person name="Aroh O."/>
            <person name="Sun Y."/>
            <person name="Lan Y."/>
            <person name="Juniper S.K."/>
            <person name="Young C.R."/>
            <person name="Angers B."/>
            <person name="Qian P.Y."/>
        </authorList>
    </citation>
    <scope>NUCLEOTIDE SEQUENCE</scope>
    <source>
        <strain evidence="3">P08H-3</strain>
    </source>
</reference>
<evidence type="ECO:0000313" key="3">
    <source>
        <dbReference type="EMBL" id="KAK2143822.1"/>
    </source>
</evidence>
<comment type="caution">
    <text evidence="3">The sequence shown here is derived from an EMBL/GenBank/DDBJ whole genome shotgun (WGS) entry which is preliminary data.</text>
</comment>
<name>A0AAD9J0I8_9ANNE</name>
<gene>
    <name evidence="3" type="ORF">LSH36_809g02047</name>
</gene>
<dbReference type="AlphaFoldDB" id="A0AAD9J0I8"/>
<protein>
    <submittedName>
        <fullName evidence="3">Uncharacterized protein</fullName>
    </submittedName>
</protein>